<gene>
    <name evidence="2" type="ORF">AB3X52_05735</name>
</gene>
<proteinExistence type="predicted"/>
<name>A0ABV3SW03_9ACTN</name>
<protein>
    <submittedName>
        <fullName evidence="2">STAS domain-containing protein</fullName>
    </submittedName>
</protein>
<dbReference type="CDD" id="cd07043">
    <property type="entry name" value="STAS_anti-anti-sigma_factors"/>
    <property type="match status" value="1"/>
</dbReference>
<evidence type="ECO:0000313" key="2">
    <source>
        <dbReference type="EMBL" id="MEX0427115.1"/>
    </source>
</evidence>
<organism evidence="2 3">
    <name type="scientific">Nocardioides eburneus</name>
    <dbReference type="NCBI Taxonomy" id="3231482"/>
    <lineage>
        <taxon>Bacteria</taxon>
        <taxon>Bacillati</taxon>
        <taxon>Actinomycetota</taxon>
        <taxon>Actinomycetes</taxon>
        <taxon>Propionibacteriales</taxon>
        <taxon>Nocardioidaceae</taxon>
        <taxon>Nocardioides</taxon>
    </lineage>
</organism>
<dbReference type="RefSeq" id="WP_367992183.1">
    <property type="nucleotide sequence ID" value="NZ_JBFPJR010000007.1"/>
</dbReference>
<sequence>MGAVDTLTAAVDQDPDGTPVIVLAGQLDLATAEIAQRALAKVPTAGGAAGRDGSAGDVVFDMTDLTFMDSSGLTVLLTAVSTGHAVRVRRPTNVIRRIIATTGLSEILPIEP</sequence>
<keyword evidence="3" id="KW-1185">Reference proteome</keyword>
<evidence type="ECO:0000259" key="1">
    <source>
        <dbReference type="PROSITE" id="PS50801"/>
    </source>
</evidence>
<feature type="domain" description="STAS" evidence="1">
    <location>
        <begin position="16"/>
        <end position="112"/>
    </location>
</feature>
<dbReference type="InterPro" id="IPR036513">
    <property type="entry name" value="STAS_dom_sf"/>
</dbReference>
<dbReference type="PROSITE" id="PS50801">
    <property type="entry name" value="STAS"/>
    <property type="match status" value="1"/>
</dbReference>
<dbReference type="Gene3D" id="3.30.750.24">
    <property type="entry name" value="STAS domain"/>
    <property type="match status" value="1"/>
</dbReference>
<dbReference type="InterPro" id="IPR002645">
    <property type="entry name" value="STAS_dom"/>
</dbReference>
<dbReference type="EMBL" id="JBFPJR010000007">
    <property type="protein sequence ID" value="MEX0427115.1"/>
    <property type="molecule type" value="Genomic_DNA"/>
</dbReference>
<dbReference type="Proteomes" id="UP001556631">
    <property type="component" value="Unassembled WGS sequence"/>
</dbReference>
<dbReference type="SUPFAM" id="SSF52091">
    <property type="entry name" value="SpoIIaa-like"/>
    <property type="match status" value="1"/>
</dbReference>
<dbReference type="Pfam" id="PF01740">
    <property type="entry name" value="STAS"/>
    <property type="match status" value="1"/>
</dbReference>
<comment type="caution">
    <text evidence="2">The sequence shown here is derived from an EMBL/GenBank/DDBJ whole genome shotgun (WGS) entry which is preliminary data.</text>
</comment>
<reference evidence="2 3" key="1">
    <citation type="submission" date="2024-07" db="EMBL/GenBank/DDBJ databases">
        <authorList>
            <person name="Lee S."/>
            <person name="Kang M."/>
        </authorList>
    </citation>
    <scope>NUCLEOTIDE SEQUENCE [LARGE SCALE GENOMIC DNA]</scope>
    <source>
        <strain evidence="2 3">DS6</strain>
    </source>
</reference>
<accession>A0ABV3SW03</accession>
<evidence type="ECO:0000313" key="3">
    <source>
        <dbReference type="Proteomes" id="UP001556631"/>
    </source>
</evidence>